<evidence type="ECO:0000313" key="2">
    <source>
        <dbReference type="EMBL" id="UJF33197.1"/>
    </source>
</evidence>
<dbReference type="InterPro" id="IPR016040">
    <property type="entry name" value="NAD(P)-bd_dom"/>
</dbReference>
<sequence length="319" mass="35606">MGSHITSDQRVLVTGGAGFIGRWVVKRLLEDGQQVWVLDDLSNGVEENLEEFKTHANFIKFIQGDIKEEALLESLFAEVSFDICYHLGASINVQDSIDDPRTTFNNDTLGTFYVLEQCRKHQTKIVFMSTCMVYDQCTDETGISELHPIKPASPYAGSKIAAENMVLSYYYAYGLPAVVIRPFNTYGPFQKSGGEGGVVAIFIKQKLAGKEVHIYGEGTQTRDLLFVEDCARFVVMAGYATEVDGQIVNAGLGRDITINDLAKLIVGDESKIHHVKHIHPQSEIQKLLCNFNKAKQLLGWEPLVTLEEGIVRTEAWMKH</sequence>
<organism evidence="2 3">
    <name type="scientific">Paenibacillus hexagrammi</name>
    <dbReference type="NCBI Taxonomy" id="2908839"/>
    <lineage>
        <taxon>Bacteria</taxon>
        <taxon>Bacillati</taxon>
        <taxon>Bacillota</taxon>
        <taxon>Bacilli</taxon>
        <taxon>Bacillales</taxon>
        <taxon>Paenibacillaceae</taxon>
        <taxon>Paenibacillus</taxon>
    </lineage>
</organism>
<dbReference type="RefSeq" id="WP_235119535.1">
    <property type="nucleotide sequence ID" value="NZ_CP090978.1"/>
</dbReference>
<dbReference type="SUPFAM" id="SSF51735">
    <property type="entry name" value="NAD(P)-binding Rossmann-fold domains"/>
    <property type="match status" value="1"/>
</dbReference>
<dbReference type="Gene3D" id="3.40.50.720">
    <property type="entry name" value="NAD(P)-binding Rossmann-like Domain"/>
    <property type="match status" value="1"/>
</dbReference>
<gene>
    <name evidence="2" type="ORF">L0M14_27285</name>
</gene>
<dbReference type="EMBL" id="CP090978">
    <property type="protein sequence ID" value="UJF33197.1"/>
    <property type="molecule type" value="Genomic_DNA"/>
</dbReference>
<reference evidence="2 3" key="1">
    <citation type="journal article" date="2024" name="Int. J. Syst. Evol. Microbiol.">
        <title>Paenibacillus hexagrammi sp. nov., a novel bacterium isolated from the gut content of Hexagrammos agrammus.</title>
        <authorList>
            <person name="Jung H.K."/>
            <person name="Kim D.G."/>
            <person name="Zin H."/>
            <person name="Park J."/>
            <person name="Jung H."/>
            <person name="Kim Y.O."/>
            <person name="Kong H.J."/>
            <person name="Kim J.W."/>
            <person name="Kim Y.S."/>
        </authorList>
    </citation>
    <scope>NUCLEOTIDE SEQUENCE [LARGE SCALE GENOMIC DNA]</scope>
    <source>
        <strain evidence="2 3">YPD9-1</strain>
    </source>
</reference>
<protein>
    <submittedName>
        <fullName evidence="2">SDR family NAD(P)-dependent oxidoreductase</fullName>
    </submittedName>
</protein>
<dbReference type="Proteomes" id="UP001649230">
    <property type="component" value="Chromosome"/>
</dbReference>
<dbReference type="Gene3D" id="3.90.25.10">
    <property type="entry name" value="UDP-galactose 4-epimerase, domain 1"/>
    <property type="match status" value="1"/>
</dbReference>
<keyword evidence="3" id="KW-1185">Reference proteome</keyword>
<evidence type="ECO:0000313" key="3">
    <source>
        <dbReference type="Proteomes" id="UP001649230"/>
    </source>
</evidence>
<accession>A0ABY3SH57</accession>
<name>A0ABY3SH57_9BACL</name>
<dbReference type="PANTHER" id="PTHR43000">
    <property type="entry name" value="DTDP-D-GLUCOSE 4,6-DEHYDRATASE-RELATED"/>
    <property type="match status" value="1"/>
</dbReference>
<evidence type="ECO:0000259" key="1">
    <source>
        <dbReference type="Pfam" id="PF16363"/>
    </source>
</evidence>
<dbReference type="Pfam" id="PF16363">
    <property type="entry name" value="GDP_Man_Dehyd"/>
    <property type="match status" value="1"/>
</dbReference>
<dbReference type="InterPro" id="IPR036291">
    <property type="entry name" value="NAD(P)-bd_dom_sf"/>
</dbReference>
<proteinExistence type="predicted"/>
<feature type="domain" description="NAD(P)-binding" evidence="1">
    <location>
        <begin position="12"/>
        <end position="311"/>
    </location>
</feature>